<accession>A0A0D0DYE9</accession>
<name>A0A0D0DYE9_9AGAM</name>
<proteinExistence type="predicted"/>
<evidence type="ECO:0000256" key="1">
    <source>
        <dbReference type="ARBA" id="ARBA00023125"/>
    </source>
</evidence>
<feature type="domain" description="HTH CENPB-type" evidence="2">
    <location>
        <begin position="154"/>
        <end position="228"/>
    </location>
</feature>
<evidence type="ECO:0000313" key="3">
    <source>
        <dbReference type="EMBL" id="KIK91644.1"/>
    </source>
</evidence>
<organism evidence="3 4">
    <name type="scientific">Paxillus rubicundulus Ve08.2h10</name>
    <dbReference type="NCBI Taxonomy" id="930991"/>
    <lineage>
        <taxon>Eukaryota</taxon>
        <taxon>Fungi</taxon>
        <taxon>Dikarya</taxon>
        <taxon>Basidiomycota</taxon>
        <taxon>Agaricomycotina</taxon>
        <taxon>Agaricomycetes</taxon>
        <taxon>Agaricomycetidae</taxon>
        <taxon>Boletales</taxon>
        <taxon>Paxilineae</taxon>
        <taxon>Paxillaceae</taxon>
        <taxon>Paxillus</taxon>
    </lineage>
</organism>
<dbReference type="PROSITE" id="PS51253">
    <property type="entry name" value="HTH_CENPB"/>
    <property type="match status" value="1"/>
</dbReference>
<gene>
    <name evidence="3" type="ORF">PAXRUDRAFT_13677</name>
</gene>
<dbReference type="EMBL" id="KN825365">
    <property type="protein sequence ID" value="KIK91644.1"/>
    <property type="molecule type" value="Genomic_DNA"/>
</dbReference>
<reference evidence="4" key="2">
    <citation type="submission" date="2015-01" db="EMBL/GenBank/DDBJ databases">
        <title>Evolutionary Origins and Diversification of the Mycorrhizal Mutualists.</title>
        <authorList>
            <consortium name="DOE Joint Genome Institute"/>
            <consortium name="Mycorrhizal Genomics Consortium"/>
            <person name="Kohler A."/>
            <person name="Kuo A."/>
            <person name="Nagy L.G."/>
            <person name="Floudas D."/>
            <person name="Copeland A."/>
            <person name="Barry K.W."/>
            <person name="Cichocki N."/>
            <person name="Veneault-Fourrey C."/>
            <person name="LaButti K."/>
            <person name="Lindquist E.A."/>
            <person name="Lipzen A."/>
            <person name="Lundell T."/>
            <person name="Morin E."/>
            <person name="Murat C."/>
            <person name="Riley R."/>
            <person name="Ohm R."/>
            <person name="Sun H."/>
            <person name="Tunlid A."/>
            <person name="Henrissat B."/>
            <person name="Grigoriev I.V."/>
            <person name="Hibbett D.S."/>
            <person name="Martin F."/>
        </authorList>
    </citation>
    <scope>NUCLEOTIDE SEQUENCE [LARGE SCALE GENOMIC DNA]</scope>
    <source>
        <strain evidence="4">Ve08.2h10</strain>
    </source>
</reference>
<dbReference type="HOGENOM" id="CLU_018294_4_0_1"/>
<dbReference type="OrthoDB" id="2507562at2759"/>
<protein>
    <recommendedName>
        <fullName evidence="2">HTH CENPB-type domain-containing protein</fullName>
    </recommendedName>
</protein>
<reference evidence="3 4" key="1">
    <citation type="submission" date="2014-04" db="EMBL/GenBank/DDBJ databases">
        <authorList>
            <consortium name="DOE Joint Genome Institute"/>
            <person name="Kuo A."/>
            <person name="Kohler A."/>
            <person name="Jargeat P."/>
            <person name="Nagy L.G."/>
            <person name="Floudas D."/>
            <person name="Copeland A."/>
            <person name="Barry K.W."/>
            <person name="Cichocki N."/>
            <person name="Veneault-Fourrey C."/>
            <person name="LaButti K."/>
            <person name="Lindquist E.A."/>
            <person name="Lipzen A."/>
            <person name="Lundell T."/>
            <person name="Morin E."/>
            <person name="Murat C."/>
            <person name="Sun H."/>
            <person name="Tunlid A."/>
            <person name="Henrissat B."/>
            <person name="Grigoriev I.V."/>
            <person name="Hibbett D.S."/>
            <person name="Martin F."/>
            <person name="Nordberg H.P."/>
            <person name="Cantor M.N."/>
            <person name="Hua S.X."/>
        </authorList>
    </citation>
    <scope>NUCLEOTIDE SEQUENCE [LARGE SCALE GENOMIC DNA]</scope>
    <source>
        <strain evidence="3 4">Ve08.2h10</strain>
    </source>
</reference>
<dbReference type="Pfam" id="PF03221">
    <property type="entry name" value="HTH_Tnp_Tc5"/>
    <property type="match status" value="1"/>
</dbReference>
<dbReference type="AlphaFoldDB" id="A0A0D0DYE9"/>
<dbReference type="Gene3D" id="1.10.10.60">
    <property type="entry name" value="Homeodomain-like"/>
    <property type="match status" value="1"/>
</dbReference>
<dbReference type="Proteomes" id="UP000054538">
    <property type="component" value="Unassembled WGS sequence"/>
</dbReference>
<dbReference type="InParanoid" id="A0A0D0DYE9"/>
<dbReference type="SUPFAM" id="SSF46689">
    <property type="entry name" value="Homeodomain-like"/>
    <property type="match status" value="1"/>
</dbReference>
<sequence length="259" mass="29371">MKHVDVLKEGLSKLRNQIWDCKTKLEIELKAGRLISEADQDWLDGDGNLVDDERVVEALENASDYEQGLEGLNSQDKLIVEKLQKLAGKGGIPSNKCSMVNGDTDNKATQKKTADHFNKIYPSLQLTQPLISSWVANEKKWRAMYEGSKESEWSAKRVRQMEHPDITEMLELWVSKAMEDGLILTGEVIRQKWKQFADITGVPDNERLNLSEGWLTSFKARNGLKNMKQHGKAASASADTIQKERAQIQELIQKEGYEL</sequence>
<dbReference type="SMART" id="SM00674">
    <property type="entry name" value="CENPB"/>
    <property type="match status" value="1"/>
</dbReference>
<evidence type="ECO:0000313" key="4">
    <source>
        <dbReference type="Proteomes" id="UP000054538"/>
    </source>
</evidence>
<evidence type="ECO:0000259" key="2">
    <source>
        <dbReference type="PROSITE" id="PS51253"/>
    </source>
</evidence>
<dbReference type="GO" id="GO:0003677">
    <property type="term" value="F:DNA binding"/>
    <property type="evidence" value="ECO:0007669"/>
    <property type="project" value="UniProtKB-KW"/>
</dbReference>
<dbReference type="InterPro" id="IPR009057">
    <property type="entry name" value="Homeodomain-like_sf"/>
</dbReference>
<dbReference type="InterPro" id="IPR006600">
    <property type="entry name" value="HTH_CenpB_DNA-bd_dom"/>
</dbReference>
<keyword evidence="1" id="KW-0238">DNA-binding</keyword>
<keyword evidence="4" id="KW-1185">Reference proteome</keyword>